<evidence type="ECO:0000256" key="1">
    <source>
        <dbReference type="ARBA" id="ARBA00023242"/>
    </source>
</evidence>
<evidence type="ECO:0000313" key="3">
    <source>
        <dbReference type="Proteomes" id="UP000720189"/>
    </source>
</evidence>
<protein>
    <submittedName>
        <fullName evidence="2">Uncharacterized protein</fullName>
    </submittedName>
</protein>
<gene>
    <name evidence="2" type="ORF">BKA55DRAFT_64539</name>
</gene>
<name>A0A9P9GXJ4_FUSRE</name>
<reference evidence="2" key="1">
    <citation type="journal article" date="2021" name="Nat. Commun.">
        <title>Genetic determinants of endophytism in the Arabidopsis root mycobiome.</title>
        <authorList>
            <person name="Mesny F."/>
            <person name="Miyauchi S."/>
            <person name="Thiergart T."/>
            <person name="Pickel B."/>
            <person name="Atanasova L."/>
            <person name="Karlsson M."/>
            <person name="Huettel B."/>
            <person name="Barry K.W."/>
            <person name="Haridas S."/>
            <person name="Chen C."/>
            <person name="Bauer D."/>
            <person name="Andreopoulos W."/>
            <person name="Pangilinan J."/>
            <person name="LaButti K."/>
            <person name="Riley R."/>
            <person name="Lipzen A."/>
            <person name="Clum A."/>
            <person name="Drula E."/>
            <person name="Henrissat B."/>
            <person name="Kohler A."/>
            <person name="Grigoriev I.V."/>
            <person name="Martin F.M."/>
            <person name="Hacquard S."/>
        </authorList>
    </citation>
    <scope>NUCLEOTIDE SEQUENCE</scope>
    <source>
        <strain evidence="2">MPI-CAGE-AT-0023</strain>
    </source>
</reference>
<dbReference type="AlphaFoldDB" id="A0A9P9GXJ4"/>
<dbReference type="Pfam" id="PF11951">
    <property type="entry name" value="Fungal_trans_2"/>
    <property type="match status" value="1"/>
</dbReference>
<sequence>MSQINYCATRLHQDDQSIVVPITAKKLLQLLYELKSTGSTEPFIGPTTKMIERTAYAWLLTAIIYLRCRVQRYPPSHPCVSRHLEALAKCIQAVPASGLHFTANAPILPVFLLGLLSAKNKGVAQDWFERVLQVPVRSTVPPIYEALKRTWEWKPIWPSAKNLPYSIREREPWWEKLVDRLLVEAGGMLCFM</sequence>
<dbReference type="EMBL" id="JAGMUX010000010">
    <property type="protein sequence ID" value="KAH7247338.1"/>
    <property type="molecule type" value="Genomic_DNA"/>
</dbReference>
<dbReference type="RefSeq" id="XP_046047921.1">
    <property type="nucleotide sequence ID" value="XM_046197201.1"/>
</dbReference>
<dbReference type="InterPro" id="IPR021858">
    <property type="entry name" value="Fun_TF"/>
</dbReference>
<keyword evidence="3" id="KW-1185">Reference proteome</keyword>
<accession>A0A9P9GXJ4</accession>
<evidence type="ECO:0000313" key="2">
    <source>
        <dbReference type="EMBL" id="KAH7247338.1"/>
    </source>
</evidence>
<proteinExistence type="predicted"/>
<organism evidence="2 3">
    <name type="scientific">Fusarium redolens</name>
    <dbReference type="NCBI Taxonomy" id="48865"/>
    <lineage>
        <taxon>Eukaryota</taxon>
        <taxon>Fungi</taxon>
        <taxon>Dikarya</taxon>
        <taxon>Ascomycota</taxon>
        <taxon>Pezizomycotina</taxon>
        <taxon>Sordariomycetes</taxon>
        <taxon>Hypocreomycetidae</taxon>
        <taxon>Hypocreales</taxon>
        <taxon>Nectriaceae</taxon>
        <taxon>Fusarium</taxon>
        <taxon>Fusarium redolens species complex</taxon>
    </lineage>
</organism>
<dbReference type="GeneID" id="70227155"/>
<keyword evidence="1" id="KW-0539">Nucleus</keyword>
<comment type="caution">
    <text evidence="2">The sequence shown here is derived from an EMBL/GenBank/DDBJ whole genome shotgun (WGS) entry which is preliminary data.</text>
</comment>
<dbReference type="OrthoDB" id="3597252at2759"/>
<dbReference type="Proteomes" id="UP000720189">
    <property type="component" value="Unassembled WGS sequence"/>
</dbReference>